<dbReference type="Proteomes" id="UP000224974">
    <property type="component" value="Unassembled WGS sequence"/>
</dbReference>
<keyword evidence="1" id="KW-0812">Transmembrane</keyword>
<dbReference type="InterPro" id="IPR005804">
    <property type="entry name" value="FA_desaturase_dom"/>
</dbReference>
<evidence type="ECO:0000256" key="2">
    <source>
        <dbReference type="SAM" id="SignalP"/>
    </source>
</evidence>
<feature type="transmembrane region" description="Helical" evidence="1">
    <location>
        <begin position="27"/>
        <end position="51"/>
    </location>
</feature>
<evidence type="ECO:0000256" key="1">
    <source>
        <dbReference type="SAM" id="Phobius"/>
    </source>
</evidence>
<keyword evidence="1" id="KW-0472">Membrane</keyword>
<feature type="chain" id="PRO_5033301082" evidence="2">
    <location>
        <begin position="18"/>
        <end position="314"/>
    </location>
</feature>
<feature type="transmembrane region" description="Helical" evidence="1">
    <location>
        <begin position="63"/>
        <end position="82"/>
    </location>
</feature>
<dbReference type="EMBL" id="PDDX01000001">
    <property type="protein sequence ID" value="PHI29094.1"/>
    <property type="molecule type" value="Genomic_DNA"/>
</dbReference>
<keyword evidence="6" id="KW-1185">Reference proteome</keyword>
<proteinExistence type="predicted"/>
<feature type="transmembrane region" description="Helical" evidence="1">
    <location>
        <begin position="125"/>
        <end position="144"/>
    </location>
</feature>
<sequence length="314" mass="36380">MRFTLNFALLLMSLALAAGCLWVASHGAWYWAILAIWFFSLINNMPFALMHEAVHGVAARSKWGNHLIGQMASWAFPTSFLLQRKAHLDHHDRNRTDAELYDYYLPQQSKPLRSVWLYMGNLMGFYWFSVILGNFIYLVACWFYRSNLFVKKIAPALGFGTQVAELVKLPPLRVWCEIALAFSYQGLLFWLLDLNIWGYLACQIAFGLHWSALQYADHAWSSRDIKNGAWNLKVLPISRWIALNYHYHLAHHQQPAVPWYQLPALVDHQALQPSFWRVYFSLWKGIRPAPPMGAPADLAFLFPEYKESQQNTGK</sequence>
<keyword evidence="2" id="KW-0732">Signal</keyword>
<dbReference type="GO" id="GO:0006629">
    <property type="term" value="P:lipid metabolic process"/>
    <property type="evidence" value="ECO:0007669"/>
    <property type="project" value="InterPro"/>
</dbReference>
<dbReference type="Proteomes" id="UP000373449">
    <property type="component" value="Unassembled WGS sequence"/>
</dbReference>
<organism evidence="4 6">
    <name type="scientific">Budvicia aquatica</name>
    <dbReference type="NCBI Taxonomy" id="82979"/>
    <lineage>
        <taxon>Bacteria</taxon>
        <taxon>Pseudomonadati</taxon>
        <taxon>Pseudomonadota</taxon>
        <taxon>Gammaproteobacteria</taxon>
        <taxon>Enterobacterales</taxon>
        <taxon>Budviciaceae</taxon>
        <taxon>Budvicia</taxon>
    </lineage>
</organism>
<dbReference type="STRING" id="1111728.GCA_000427805_00743"/>
<evidence type="ECO:0000313" key="4">
    <source>
        <dbReference type="EMBL" id="PHI29094.1"/>
    </source>
</evidence>
<dbReference type="OrthoDB" id="784276at2"/>
<reference evidence="6" key="1">
    <citation type="submission" date="2017-09" db="EMBL/GenBank/DDBJ databases">
        <title>FDA dAtabase for Regulatory Grade micrObial Sequences (FDA-ARGOS): Supporting development and validation of Infectious Disease Dx tests.</title>
        <authorList>
            <person name="Minogue T."/>
            <person name="Wolcott M."/>
            <person name="Wasieloski L."/>
            <person name="Aguilar W."/>
            <person name="Moore D."/>
            <person name="Tallon L."/>
            <person name="Sadzewicz L."/>
            <person name="Ott S."/>
            <person name="Zhao X."/>
            <person name="Nagaraj S."/>
            <person name="Vavikolanu K."/>
            <person name="Aluvathingal J."/>
            <person name="Nadendla S."/>
            <person name="Sichtig H."/>
        </authorList>
    </citation>
    <scope>NUCLEOTIDE SEQUENCE [LARGE SCALE GENOMIC DNA]</scope>
    <source>
        <strain evidence="6">FDAARGOS_387</strain>
    </source>
</reference>
<evidence type="ECO:0000313" key="5">
    <source>
        <dbReference type="EMBL" id="VFS47255.1"/>
    </source>
</evidence>
<evidence type="ECO:0000313" key="7">
    <source>
        <dbReference type="Proteomes" id="UP000373449"/>
    </source>
</evidence>
<feature type="signal peptide" evidence="2">
    <location>
        <begin position="1"/>
        <end position="17"/>
    </location>
</feature>
<dbReference type="EMBL" id="CAADJA010000002">
    <property type="protein sequence ID" value="VFS47255.1"/>
    <property type="molecule type" value="Genomic_DNA"/>
</dbReference>
<keyword evidence="1" id="KW-1133">Transmembrane helix</keyword>
<name>A0A2C6DK08_9GAMM</name>
<dbReference type="AlphaFoldDB" id="A0A2C6DK08"/>
<gene>
    <name evidence="4" type="ORF">CRN84_07055</name>
    <name evidence="5" type="ORF">NCTC12282_02190</name>
</gene>
<evidence type="ECO:0000259" key="3">
    <source>
        <dbReference type="Pfam" id="PF00487"/>
    </source>
</evidence>
<evidence type="ECO:0000313" key="6">
    <source>
        <dbReference type="Proteomes" id="UP000224974"/>
    </source>
</evidence>
<reference evidence="5 7" key="3">
    <citation type="submission" date="2019-03" db="EMBL/GenBank/DDBJ databases">
        <authorList>
            <consortium name="Pathogen Informatics"/>
        </authorList>
    </citation>
    <scope>NUCLEOTIDE SEQUENCE [LARGE SCALE GENOMIC DNA]</scope>
    <source>
        <strain evidence="5 7">NCTC12282</strain>
    </source>
</reference>
<dbReference type="PROSITE" id="PS51257">
    <property type="entry name" value="PROKAR_LIPOPROTEIN"/>
    <property type="match status" value="1"/>
</dbReference>
<protein>
    <submittedName>
        <fullName evidence="4">Fatty acid desaturase</fullName>
    </submittedName>
</protein>
<dbReference type="RefSeq" id="WP_051323499.1">
    <property type="nucleotide sequence ID" value="NZ_BRLG01000029.1"/>
</dbReference>
<reference evidence="4" key="2">
    <citation type="submission" date="2017-09" db="EMBL/GenBank/DDBJ databases">
        <title>FDA dAtabase for Regulatory Grade micrObial Sequences (FDA-ARGOS): Supporting development and validation of Infectious Disease Dx tests.</title>
        <authorList>
            <person name="Minogue T."/>
            <person name="Wolcott M."/>
            <person name="Wasieloski L."/>
            <person name="Aguilar W."/>
            <person name="Moore D."/>
            <person name="Tallon L.J."/>
            <person name="Sadzewicz L."/>
            <person name="Ott S."/>
            <person name="Zhao X."/>
            <person name="Nagaraj S."/>
            <person name="Vavikolanu K."/>
            <person name="Aluvathingal J."/>
            <person name="Nadendla S."/>
            <person name="Sichtig H."/>
        </authorList>
    </citation>
    <scope>NUCLEOTIDE SEQUENCE</scope>
    <source>
        <strain evidence="4">FDAARGOS_387</strain>
    </source>
</reference>
<feature type="domain" description="Fatty acid desaturase" evidence="3">
    <location>
        <begin position="31"/>
        <end position="269"/>
    </location>
</feature>
<dbReference type="Pfam" id="PF00487">
    <property type="entry name" value="FA_desaturase"/>
    <property type="match status" value="1"/>
</dbReference>
<accession>A0A2C6DK08</accession>